<sequence length="359" mass="39443">MAPNPSARPASSLHPSSINASSMLPSVIRSHHLEDDLPLGEGSLASKLFLLEKATQRPSEQSQVQTSKPLQTPGSFPKSVLPTLTEPNQKSRQVKSSTPLSMPGSFPTSILPYRPHPRESIRKPSPSVKADKPMQIPGSFPVSVLPRQPESIASTQKPPPKEPTKKPSRVKPVEPIPVIGSFQSSNFPNLNTTTQKTSQVRSSESIQMPGSFPASTMLHLKTTTQKSPQVRSTKPSSAASGPRHLHSSHRPPSSIRGRPPNILELNAALLEYLSKSTGQIIWGLLKAWTTSWGLFKFDRDNFFEVIDLLVQDIEHAVAEQTKDFICRAGIAVEKEQILRMVRMLKGMIVRKVQRHLGLG</sequence>
<dbReference type="Proteomes" id="UP000235786">
    <property type="component" value="Unassembled WGS sequence"/>
</dbReference>
<dbReference type="AlphaFoldDB" id="A0A2J6QSM4"/>
<evidence type="ECO:0000313" key="2">
    <source>
        <dbReference type="EMBL" id="PMD29257.1"/>
    </source>
</evidence>
<feature type="compositionally biased region" description="Polar residues" evidence="1">
    <location>
        <begin position="85"/>
        <end position="100"/>
    </location>
</feature>
<keyword evidence="3" id="KW-1185">Reference proteome</keyword>
<feature type="region of interest" description="Disordered" evidence="1">
    <location>
        <begin position="54"/>
        <end position="259"/>
    </location>
</feature>
<dbReference type="OrthoDB" id="10596616at2759"/>
<feature type="compositionally biased region" description="Polar residues" evidence="1">
    <location>
        <begin position="221"/>
        <end position="239"/>
    </location>
</feature>
<feature type="compositionally biased region" description="Polar residues" evidence="1">
    <location>
        <begin position="56"/>
        <end position="74"/>
    </location>
</feature>
<accession>A0A2J6QSM4</accession>
<proteinExistence type="predicted"/>
<protein>
    <submittedName>
        <fullName evidence="2">Uncharacterized protein</fullName>
    </submittedName>
</protein>
<organism evidence="2 3">
    <name type="scientific">Hyaloscypha variabilis (strain UAMH 11265 / GT02V1 / F)</name>
    <name type="common">Meliniomyces variabilis</name>
    <dbReference type="NCBI Taxonomy" id="1149755"/>
    <lineage>
        <taxon>Eukaryota</taxon>
        <taxon>Fungi</taxon>
        <taxon>Dikarya</taxon>
        <taxon>Ascomycota</taxon>
        <taxon>Pezizomycotina</taxon>
        <taxon>Leotiomycetes</taxon>
        <taxon>Helotiales</taxon>
        <taxon>Hyaloscyphaceae</taxon>
        <taxon>Hyaloscypha</taxon>
        <taxon>Hyaloscypha variabilis</taxon>
    </lineage>
</organism>
<evidence type="ECO:0000256" key="1">
    <source>
        <dbReference type="SAM" id="MobiDB-lite"/>
    </source>
</evidence>
<reference evidence="2 3" key="1">
    <citation type="submission" date="2016-04" db="EMBL/GenBank/DDBJ databases">
        <title>A degradative enzymes factory behind the ericoid mycorrhizal symbiosis.</title>
        <authorList>
            <consortium name="DOE Joint Genome Institute"/>
            <person name="Martino E."/>
            <person name="Morin E."/>
            <person name="Grelet G."/>
            <person name="Kuo A."/>
            <person name="Kohler A."/>
            <person name="Daghino S."/>
            <person name="Barry K."/>
            <person name="Choi C."/>
            <person name="Cichocki N."/>
            <person name="Clum A."/>
            <person name="Copeland A."/>
            <person name="Hainaut M."/>
            <person name="Haridas S."/>
            <person name="Labutti K."/>
            <person name="Lindquist E."/>
            <person name="Lipzen A."/>
            <person name="Khouja H.-R."/>
            <person name="Murat C."/>
            <person name="Ohm R."/>
            <person name="Olson A."/>
            <person name="Spatafora J."/>
            <person name="Veneault-Fourrey C."/>
            <person name="Henrissat B."/>
            <person name="Grigoriev I."/>
            <person name="Martin F."/>
            <person name="Perotto S."/>
        </authorList>
    </citation>
    <scope>NUCLEOTIDE SEQUENCE [LARGE SCALE GENOMIC DNA]</scope>
    <source>
        <strain evidence="2 3">F</strain>
    </source>
</reference>
<evidence type="ECO:0000313" key="3">
    <source>
        <dbReference type="Proteomes" id="UP000235786"/>
    </source>
</evidence>
<gene>
    <name evidence="2" type="ORF">L207DRAFT_593676</name>
</gene>
<feature type="compositionally biased region" description="Low complexity" evidence="1">
    <location>
        <begin position="250"/>
        <end position="259"/>
    </location>
</feature>
<dbReference type="EMBL" id="KZ613976">
    <property type="protein sequence ID" value="PMD29257.1"/>
    <property type="molecule type" value="Genomic_DNA"/>
</dbReference>
<name>A0A2J6QSM4_HYAVF</name>
<feature type="compositionally biased region" description="Polar residues" evidence="1">
    <location>
        <begin position="181"/>
        <end position="208"/>
    </location>
</feature>